<feature type="domain" description="SRP54-type proteins GTP-binding" evidence="11">
    <location>
        <begin position="270"/>
        <end position="283"/>
    </location>
</feature>
<dbReference type="PROSITE" id="PS00300">
    <property type="entry name" value="SRP54"/>
    <property type="match status" value="1"/>
</dbReference>
<keyword evidence="2" id="KW-0963">Cytoplasm</keyword>
<evidence type="ECO:0000256" key="2">
    <source>
        <dbReference type="ARBA" id="ARBA00022490"/>
    </source>
</evidence>
<keyword evidence="8" id="KW-0687">Ribonucleoprotein</keyword>
<evidence type="ECO:0000256" key="6">
    <source>
        <dbReference type="ARBA" id="ARBA00023134"/>
    </source>
</evidence>
<comment type="catalytic activity">
    <reaction evidence="10">
        <text>GTP + H2O = GDP + phosphate + H(+)</text>
        <dbReference type="Rhea" id="RHEA:19669"/>
        <dbReference type="ChEBI" id="CHEBI:15377"/>
        <dbReference type="ChEBI" id="CHEBI:15378"/>
        <dbReference type="ChEBI" id="CHEBI:37565"/>
        <dbReference type="ChEBI" id="CHEBI:43474"/>
        <dbReference type="ChEBI" id="CHEBI:58189"/>
        <dbReference type="EC" id="3.6.5.4"/>
    </reaction>
    <physiologicalReaction direction="left-to-right" evidence="10">
        <dbReference type="Rhea" id="RHEA:19670"/>
    </physiologicalReaction>
</comment>
<name>A0A4Z1T1L7_GIAMU</name>
<dbReference type="InterPro" id="IPR004125">
    <property type="entry name" value="Signal_recog_particle_SRP54_M"/>
</dbReference>
<dbReference type="GO" id="GO:0008312">
    <property type="term" value="F:7S RNA binding"/>
    <property type="evidence" value="ECO:0007669"/>
    <property type="project" value="InterPro"/>
</dbReference>
<dbReference type="SUPFAM" id="SSF47446">
    <property type="entry name" value="Signal peptide-binding domain"/>
    <property type="match status" value="1"/>
</dbReference>
<evidence type="ECO:0000256" key="5">
    <source>
        <dbReference type="ARBA" id="ARBA00022884"/>
    </source>
</evidence>
<dbReference type="SMART" id="SM00962">
    <property type="entry name" value="SRP54"/>
    <property type="match status" value="1"/>
</dbReference>
<dbReference type="InterPro" id="IPR027417">
    <property type="entry name" value="P-loop_NTPase"/>
</dbReference>
<dbReference type="InterPro" id="IPR022941">
    <property type="entry name" value="SRP54"/>
</dbReference>
<evidence type="ECO:0000313" key="13">
    <source>
        <dbReference type="Proteomes" id="UP000315496"/>
    </source>
</evidence>
<dbReference type="VEuPathDB" id="GiardiaDB:GMRT_10584"/>
<comment type="similarity">
    <text evidence="1">Belongs to the GTP-binding SRP family. SRP54 subfamily.</text>
</comment>
<dbReference type="InterPro" id="IPR036225">
    <property type="entry name" value="SRP/SRP_N"/>
</dbReference>
<protein>
    <recommendedName>
        <fullName evidence="9">signal-recognition-particle GTPase</fullName>
        <ecNumber evidence="9">3.6.5.4</ecNumber>
    </recommendedName>
</protein>
<dbReference type="Proteomes" id="UP000315496">
    <property type="component" value="Chromosome 4"/>
</dbReference>
<dbReference type="PANTHER" id="PTHR11564:SF5">
    <property type="entry name" value="SIGNAL RECOGNITION PARTICLE SUBUNIT SRP54"/>
    <property type="match status" value="1"/>
</dbReference>
<evidence type="ECO:0000256" key="9">
    <source>
        <dbReference type="ARBA" id="ARBA00035672"/>
    </source>
</evidence>
<dbReference type="SUPFAM" id="SSF52540">
    <property type="entry name" value="P-loop containing nucleoside triphosphate hydrolases"/>
    <property type="match status" value="1"/>
</dbReference>
<proteinExistence type="inferred from homology"/>
<dbReference type="Gene3D" id="3.40.50.300">
    <property type="entry name" value="P-loop containing nucleotide triphosphate hydrolases"/>
    <property type="match status" value="1"/>
</dbReference>
<dbReference type="InterPro" id="IPR003593">
    <property type="entry name" value="AAA+_ATPase"/>
</dbReference>
<evidence type="ECO:0000259" key="11">
    <source>
        <dbReference type="PROSITE" id="PS00300"/>
    </source>
</evidence>
<dbReference type="FunFam" id="3.40.50.300:FF:000022">
    <property type="entry name" value="Signal recognition particle 54 kDa subunit"/>
    <property type="match status" value="1"/>
</dbReference>
<dbReference type="GO" id="GO:0006616">
    <property type="term" value="P:SRP-dependent cotranslational protein targeting to membrane, translocation"/>
    <property type="evidence" value="ECO:0007669"/>
    <property type="project" value="TreeGrafter"/>
</dbReference>
<dbReference type="GO" id="GO:0005525">
    <property type="term" value="F:GTP binding"/>
    <property type="evidence" value="ECO:0007669"/>
    <property type="project" value="UniProtKB-KW"/>
</dbReference>
<dbReference type="Pfam" id="PF02978">
    <property type="entry name" value="SRP_SPB"/>
    <property type="match status" value="1"/>
</dbReference>
<keyword evidence="4" id="KW-0378">Hydrolase</keyword>
<dbReference type="SUPFAM" id="SSF47364">
    <property type="entry name" value="Domain of the SRP/SRP receptor G-proteins"/>
    <property type="match status" value="1"/>
</dbReference>
<keyword evidence="3" id="KW-0547">Nucleotide-binding</keyword>
<evidence type="ECO:0000313" key="12">
    <source>
        <dbReference type="EMBL" id="TNJ26837.1"/>
    </source>
</evidence>
<evidence type="ECO:0000256" key="10">
    <source>
        <dbReference type="ARBA" id="ARBA00048157"/>
    </source>
</evidence>
<dbReference type="InterPro" id="IPR036891">
    <property type="entry name" value="Signal_recog_part_SRP54_M_sf"/>
</dbReference>
<gene>
    <name evidence="12" type="ORF">GMRT_10584</name>
</gene>
<sequence length="527" mass="58348">MVLNELGLRITETLQRFAKSRGTSETVSGLVDELVAALEAVDVPVSQLDKIRRSLTQKLKTVEDEQAGRGIASQAVQRAVVEELVALVTSRSQPYSLVRNKPNTVMFVGLQGAGKTTTCAKYGLYYKTRGWRVGVVCCDTFRAGAFDQLKQNCTATRIPFYGSYTEKDPVSLAQKGVAHFKKLGFDLILIDTSGRHRQEAALFREMQEISTAIEPDEHIFVLDSSIGQAAFEQATSFKRTVDVGSIILTKLDGHKRGGGALAAVSATNAPIIFLGTGERMDDLEVFDAQRFVAKLLGYGDLQGLQEAIQTAKIDHKAQLQTVSRMLKGGFCFNDFREQLRNLEKMGPLDKIIDMIPGMSQMAHDNDLDIQSEVQSAKLYRYIMDSMTPLELMNNTTTLQSDSLAPSFESRVRRLAIGSGCTVPQVREFMEKAKEFSTTIGSMGKKMRNPAALQQMLGSMNINPQLMQQMMAGMGNIQEMMSKQGMREAMQAMGLNLPNDAQMARAMQSMGGMNPDQLRRLKHLKQRK</sequence>
<dbReference type="Gene3D" id="1.10.260.30">
    <property type="entry name" value="Signal recognition particle, SRP54 subunit, M-domain"/>
    <property type="match status" value="1"/>
</dbReference>
<keyword evidence="5" id="KW-0694">RNA-binding</keyword>
<keyword evidence="6" id="KW-0342">GTP-binding</keyword>
<dbReference type="EMBL" id="VDLU01000004">
    <property type="protein sequence ID" value="TNJ26837.1"/>
    <property type="molecule type" value="Genomic_DNA"/>
</dbReference>
<dbReference type="AlphaFoldDB" id="A0A4Z1T1L7"/>
<dbReference type="Pfam" id="PF00448">
    <property type="entry name" value="SRP54"/>
    <property type="match status" value="1"/>
</dbReference>
<dbReference type="CDD" id="cd17875">
    <property type="entry name" value="SRP54_G"/>
    <property type="match status" value="1"/>
</dbReference>
<dbReference type="EC" id="3.6.5.4" evidence="9"/>
<accession>A0A4Z1T1L7</accession>
<dbReference type="GO" id="GO:0005829">
    <property type="term" value="C:cytosol"/>
    <property type="evidence" value="ECO:0007669"/>
    <property type="project" value="TreeGrafter"/>
</dbReference>
<dbReference type="GO" id="GO:0005786">
    <property type="term" value="C:signal recognition particle, endoplasmic reticulum targeting"/>
    <property type="evidence" value="ECO:0007669"/>
    <property type="project" value="UniProtKB-KW"/>
</dbReference>
<dbReference type="GO" id="GO:0030942">
    <property type="term" value="F:endoplasmic reticulum signal peptide binding"/>
    <property type="evidence" value="ECO:0007669"/>
    <property type="project" value="TreeGrafter"/>
</dbReference>
<dbReference type="SMART" id="SM00382">
    <property type="entry name" value="AAA"/>
    <property type="match status" value="1"/>
</dbReference>
<evidence type="ECO:0000256" key="3">
    <source>
        <dbReference type="ARBA" id="ARBA00022741"/>
    </source>
</evidence>
<dbReference type="OrthoDB" id="10250817at2759"/>
<evidence type="ECO:0000256" key="8">
    <source>
        <dbReference type="ARBA" id="ARBA00023274"/>
    </source>
</evidence>
<reference evidence="12 13" key="1">
    <citation type="submission" date="2019-05" db="EMBL/GenBank/DDBJ databases">
        <title>The compact genome of Giardia muris reveals important steps in the evolution of intestinal protozoan parasites.</title>
        <authorList>
            <person name="Xu F."/>
            <person name="Jimenez-Gonzalez A."/>
            <person name="Einarsson E."/>
            <person name="Astvaldsson A."/>
            <person name="Peirasmaki D."/>
            <person name="Eckmann L."/>
            <person name="Andersson J.O."/>
            <person name="Svard S.G."/>
            <person name="Jerlstrom-Hultqvist J."/>
        </authorList>
    </citation>
    <scope>NUCLEOTIDE SEQUENCE [LARGE SCALE GENOMIC DNA]</scope>
    <source>
        <strain evidence="12 13">Roberts-Thomson</strain>
    </source>
</reference>
<dbReference type="Gene3D" id="1.20.120.140">
    <property type="entry name" value="Signal recognition particle SRP54, nucleotide-binding domain"/>
    <property type="match status" value="1"/>
</dbReference>
<keyword evidence="13" id="KW-1185">Reference proteome</keyword>
<dbReference type="InterPro" id="IPR042101">
    <property type="entry name" value="SRP54_N_sf"/>
</dbReference>
<organism evidence="12 13">
    <name type="scientific">Giardia muris</name>
    <dbReference type="NCBI Taxonomy" id="5742"/>
    <lineage>
        <taxon>Eukaryota</taxon>
        <taxon>Metamonada</taxon>
        <taxon>Diplomonadida</taxon>
        <taxon>Hexamitidae</taxon>
        <taxon>Giardiinae</taxon>
        <taxon>Giardia</taxon>
    </lineage>
</organism>
<dbReference type="PANTHER" id="PTHR11564">
    <property type="entry name" value="SIGNAL RECOGNITION PARTICLE 54K PROTEIN SRP54"/>
    <property type="match status" value="1"/>
</dbReference>
<evidence type="ECO:0000256" key="7">
    <source>
        <dbReference type="ARBA" id="ARBA00023135"/>
    </source>
</evidence>
<dbReference type="GO" id="GO:0003924">
    <property type="term" value="F:GTPase activity"/>
    <property type="evidence" value="ECO:0007669"/>
    <property type="project" value="InterPro"/>
</dbReference>
<evidence type="ECO:0000256" key="1">
    <source>
        <dbReference type="ARBA" id="ARBA00005450"/>
    </source>
</evidence>
<keyword evidence="7" id="KW-0733">Signal recognition particle</keyword>
<dbReference type="InterPro" id="IPR000897">
    <property type="entry name" value="SRP54_GTPase_dom"/>
</dbReference>
<evidence type="ECO:0000256" key="4">
    <source>
        <dbReference type="ARBA" id="ARBA00022801"/>
    </source>
</evidence>
<comment type="caution">
    <text evidence="12">The sequence shown here is derived from an EMBL/GenBank/DDBJ whole genome shotgun (WGS) entry which is preliminary data.</text>
</comment>